<organism evidence="2 3">
    <name type="scientific">Aequorivita antarctica</name>
    <dbReference type="NCBI Taxonomy" id="153266"/>
    <lineage>
        <taxon>Bacteria</taxon>
        <taxon>Pseudomonadati</taxon>
        <taxon>Bacteroidota</taxon>
        <taxon>Flavobacteriia</taxon>
        <taxon>Flavobacteriales</taxon>
        <taxon>Flavobacteriaceae</taxon>
        <taxon>Aequorivita</taxon>
    </lineage>
</organism>
<sequence length="212" mass="24455">MQNKFLLIVLVLVLTSSLKVNAQDVKQDSTYRKWFVGSSLLMLGNLDNKNNPEYIQLNIGYRITPKDVVSLDFKRSVYAWPLGISLASPSFDKPGEGYPGHARILAPTIGYQRFLWKGAFISLHALNAFEKYFDENKNTIGNGYTLYLNFHVGYQFKFFDNRFFVEPAIACSYWPVRNGVPESFKVVEKKWDNSVFQPGLNFGYNFDFKKKK</sequence>
<keyword evidence="3" id="KW-1185">Reference proteome</keyword>
<protein>
    <recommendedName>
        <fullName evidence="4">DUF3575 domain-containing protein</fullName>
    </recommendedName>
</protein>
<evidence type="ECO:0000313" key="2">
    <source>
        <dbReference type="EMBL" id="TXD71369.1"/>
    </source>
</evidence>
<gene>
    <name evidence="2" type="ORF">ESU54_17140</name>
</gene>
<feature type="signal peptide" evidence="1">
    <location>
        <begin position="1"/>
        <end position="22"/>
    </location>
</feature>
<dbReference type="AlphaFoldDB" id="A0A5C6YW25"/>
<accession>A0A5C6YW25</accession>
<name>A0A5C6YW25_9FLAO</name>
<keyword evidence="1" id="KW-0732">Signal</keyword>
<feature type="chain" id="PRO_5022948331" description="DUF3575 domain-containing protein" evidence="1">
    <location>
        <begin position="23"/>
        <end position="212"/>
    </location>
</feature>
<evidence type="ECO:0000313" key="3">
    <source>
        <dbReference type="Proteomes" id="UP000321497"/>
    </source>
</evidence>
<dbReference type="Proteomes" id="UP000321497">
    <property type="component" value="Unassembled WGS sequence"/>
</dbReference>
<evidence type="ECO:0000256" key="1">
    <source>
        <dbReference type="SAM" id="SignalP"/>
    </source>
</evidence>
<reference evidence="2 3" key="1">
    <citation type="submission" date="2019-08" db="EMBL/GenBank/DDBJ databases">
        <title>Genome of Aequorivita antarctica SW49 (type strain).</title>
        <authorList>
            <person name="Bowman J.P."/>
        </authorList>
    </citation>
    <scope>NUCLEOTIDE SEQUENCE [LARGE SCALE GENOMIC DNA]</scope>
    <source>
        <strain evidence="2 3">SW49</strain>
    </source>
</reference>
<evidence type="ECO:0008006" key="4">
    <source>
        <dbReference type="Google" id="ProtNLM"/>
    </source>
</evidence>
<dbReference type="EMBL" id="VORT01000020">
    <property type="protein sequence ID" value="TXD71369.1"/>
    <property type="molecule type" value="Genomic_DNA"/>
</dbReference>
<comment type="caution">
    <text evidence="2">The sequence shown here is derived from an EMBL/GenBank/DDBJ whole genome shotgun (WGS) entry which is preliminary data.</text>
</comment>
<dbReference type="RefSeq" id="WP_146848171.1">
    <property type="nucleotide sequence ID" value="NZ_VORT01000020.1"/>
</dbReference>
<proteinExistence type="predicted"/>